<keyword evidence="2" id="KW-1133">Transmembrane helix</keyword>
<evidence type="ECO:0000256" key="2">
    <source>
        <dbReference type="SAM" id="Phobius"/>
    </source>
</evidence>
<dbReference type="PIRSF" id="PIRSF002746">
    <property type="entry name" value="Gluconate_transporter"/>
    <property type="match status" value="1"/>
</dbReference>
<keyword evidence="2" id="KW-0812">Transmembrane</keyword>
<dbReference type="AlphaFoldDB" id="A0A375J1M6"/>
<dbReference type="PANTHER" id="PTHR30354:SF25">
    <property type="entry name" value="INNER MEMBRANE PERMEASE YGBN"/>
    <property type="match status" value="1"/>
</dbReference>
<dbReference type="RefSeq" id="WP_116383440.1">
    <property type="nucleotide sequence ID" value="NZ_LS483233.1"/>
</dbReference>
<feature type="transmembrane region" description="Helical" evidence="2">
    <location>
        <begin position="136"/>
        <end position="156"/>
    </location>
</feature>
<feature type="transmembrane region" description="Helical" evidence="2">
    <location>
        <begin position="373"/>
        <end position="392"/>
    </location>
</feature>
<feature type="transmembrane region" description="Helical" evidence="2">
    <location>
        <begin position="60"/>
        <end position="79"/>
    </location>
</feature>
<keyword evidence="2" id="KW-0472">Membrane</keyword>
<dbReference type="GO" id="GO:0005886">
    <property type="term" value="C:plasma membrane"/>
    <property type="evidence" value="ECO:0007669"/>
    <property type="project" value="TreeGrafter"/>
</dbReference>
<feature type="transmembrane region" description="Helical" evidence="2">
    <location>
        <begin position="27"/>
        <end position="48"/>
    </location>
</feature>
<protein>
    <submittedName>
        <fullName evidence="3">Inner membrane permease YgbN</fullName>
    </submittedName>
</protein>
<evidence type="ECO:0000313" key="4">
    <source>
        <dbReference type="Proteomes" id="UP000256805"/>
    </source>
</evidence>
<feature type="transmembrane region" description="Helical" evidence="2">
    <location>
        <begin position="310"/>
        <end position="332"/>
    </location>
</feature>
<feature type="transmembrane region" description="Helical" evidence="2">
    <location>
        <begin position="344"/>
        <end position="366"/>
    </location>
</feature>
<dbReference type="PANTHER" id="PTHR30354">
    <property type="entry name" value="GNT FAMILY GLUCONATE TRANSPORTER"/>
    <property type="match status" value="1"/>
</dbReference>
<dbReference type="InterPro" id="IPR003474">
    <property type="entry name" value="Glcn_transporter"/>
</dbReference>
<reference evidence="3 4" key="1">
    <citation type="submission" date="2018-01" db="EMBL/GenBank/DDBJ databases">
        <authorList>
            <person name="Gaut B.S."/>
            <person name="Morton B.R."/>
            <person name="Clegg M.T."/>
            <person name="Duvall M.R."/>
        </authorList>
    </citation>
    <scope>NUCLEOTIDE SEQUENCE [LARGE SCALE GENOMIC DNA]</scope>
    <source>
        <strain evidence="3">Cupriavidus taiwanensis cmp 52</strain>
    </source>
</reference>
<sequence length="460" mass="46519">MALLIIGGATAILLLLALILIARLHPFLALILVATGVAVAAGVPVTELANAIEGGLGKTLGHVAVIIALGAMIGRLIELSGGAQVLASRLIERFGDKRVPLAVVCTAFGVGIPVFFEVGVMMLMPLLYGLARTRGIGLVVIGLPVCAVLLVVHALLPPHPGMVAVAGELGIEIGRLLLLGLPVALVTGAATMLAASRLTRRSFSMAADIAAELGQATRSRPHDPQHHHEPARLGSGAPPRAGLVAGLIALPIVLILAGTVAQILLPAETIGRSALMFLGIPYVALLLGLLLCAYLLGIRRGARLATVSEVAGAAIPAVSVVILITGAGGAFAKVLVSTGIGSALATSLQSSGLPLAILAFLLAMLLRAAQGPTTVALMTTAGIIAPLVAQASPSANQLALLGLAMGAGGMAVSHVNDAGFWIVTRMLGMNVADGLKSWTVLTTIAGITALGLILVLWQFV</sequence>
<gene>
    <name evidence="3" type="primary">ygbN</name>
    <name evidence="3" type="ORF">CBM2634_A230120</name>
</gene>
<dbReference type="GO" id="GO:0015128">
    <property type="term" value="F:gluconate transmembrane transporter activity"/>
    <property type="evidence" value="ECO:0007669"/>
    <property type="project" value="InterPro"/>
</dbReference>
<name>A0A375J1M6_9BURK</name>
<accession>A0A375J1M6</accession>
<dbReference type="Proteomes" id="UP000256805">
    <property type="component" value="Unassembled WGS sequence"/>
</dbReference>
<feature type="transmembrane region" description="Helical" evidence="2">
    <location>
        <begin position="241"/>
        <end position="265"/>
    </location>
</feature>
<proteinExistence type="predicted"/>
<evidence type="ECO:0000256" key="1">
    <source>
        <dbReference type="SAM" id="MobiDB-lite"/>
    </source>
</evidence>
<feature type="transmembrane region" description="Helical" evidence="2">
    <location>
        <begin position="176"/>
        <end position="195"/>
    </location>
</feature>
<organism evidence="3 4">
    <name type="scientific">Cupriavidus taiwanensis</name>
    <dbReference type="NCBI Taxonomy" id="164546"/>
    <lineage>
        <taxon>Bacteria</taxon>
        <taxon>Pseudomonadati</taxon>
        <taxon>Pseudomonadota</taxon>
        <taxon>Betaproteobacteria</taxon>
        <taxon>Burkholderiales</taxon>
        <taxon>Burkholderiaceae</taxon>
        <taxon>Cupriavidus</taxon>
    </lineage>
</organism>
<feature type="transmembrane region" description="Helical" evidence="2">
    <location>
        <begin position="398"/>
        <end position="423"/>
    </location>
</feature>
<feature type="transmembrane region" description="Helical" evidence="2">
    <location>
        <begin position="435"/>
        <end position="459"/>
    </location>
</feature>
<feature type="transmembrane region" description="Helical" evidence="2">
    <location>
        <begin position="99"/>
        <end position="124"/>
    </location>
</feature>
<feature type="compositionally biased region" description="Basic and acidic residues" evidence="1">
    <location>
        <begin position="220"/>
        <end position="231"/>
    </location>
</feature>
<dbReference type="NCBIfam" id="TIGR00791">
    <property type="entry name" value="gntP"/>
    <property type="match status" value="1"/>
</dbReference>
<dbReference type="EMBL" id="OVTA01000016">
    <property type="protein sequence ID" value="SPR98050.1"/>
    <property type="molecule type" value="Genomic_DNA"/>
</dbReference>
<feature type="transmembrane region" description="Helical" evidence="2">
    <location>
        <begin position="277"/>
        <end position="298"/>
    </location>
</feature>
<dbReference type="Pfam" id="PF02447">
    <property type="entry name" value="GntP_permease"/>
    <property type="match status" value="1"/>
</dbReference>
<feature type="region of interest" description="Disordered" evidence="1">
    <location>
        <begin position="217"/>
        <end position="236"/>
    </location>
</feature>
<evidence type="ECO:0000313" key="3">
    <source>
        <dbReference type="EMBL" id="SPR98050.1"/>
    </source>
</evidence>